<organism evidence="1 2">
    <name type="scientific">Naumannella cuiyingiana</name>
    <dbReference type="NCBI Taxonomy" id="1347891"/>
    <lineage>
        <taxon>Bacteria</taxon>
        <taxon>Bacillati</taxon>
        <taxon>Actinomycetota</taxon>
        <taxon>Actinomycetes</taxon>
        <taxon>Propionibacteriales</taxon>
        <taxon>Propionibacteriaceae</taxon>
        <taxon>Naumannella</taxon>
    </lineage>
</organism>
<dbReference type="EMBL" id="JACBZS010000001">
    <property type="protein sequence ID" value="NYI71210.1"/>
    <property type="molecule type" value="Genomic_DNA"/>
</dbReference>
<keyword evidence="2" id="KW-1185">Reference proteome</keyword>
<proteinExistence type="predicted"/>
<dbReference type="SUPFAM" id="SSF55729">
    <property type="entry name" value="Acyl-CoA N-acyltransferases (Nat)"/>
    <property type="match status" value="1"/>
</dbReference>
<dbReference type="Gene3D" id="3.40.630.30">
    <property type="match status" value="1"/>
</dbReference>
<name>A0A7Z0IL31_9ACTN</name>
<evidence type="ECO:0000313" key="1">
    <source>
        <dbReference type="EMBL" id="NYI71210.1"/>
    </source>
</evidence>
<dbReference type="InterPro" id="IPR016181">
    <property type="entry name" value="Acyl_CoA_acyltransferase"/>
</dbReference>
<gene>
    <name evidence="1" type="ORF">GGQ54_001770</name>
</gene>
<dbReference type="GO" id="GO:0016740">
    <property type="term" value="F:transferase activity"/>
    <property type="evidence" value="ECO:0007669"/>
    <property type="project" value="UniProtKB-KW"/>
</dbReference>
<dbReference type="AlphaFoldDB" id="A0A7Z0IL31"/>
<dbReference type="RefSeq" id="WP_218843798.1">
    <property type="nucleotide sequence ID" value="NZ_JACBZS010000001.1"/>
</dbReference>
<sequence length="178" mass="19929">MTHQWQGQHPLIVRPAREGDRVPLERLWLIFRHEMSRWTGALPDPDGSYRSERLLLSLSSPSWAAWLLTAGDHPIGFCLTRAMDTPVRIVTSFFVVIPARRAGAGTALLRGVVTADPGTWSVAYQDANAAAARFWTKVASAYDPHHSLERRRVPGKPDLPPDCWVTFRVPPDQRGADQ</sequence>
<reference evidence="1 2" key="1">
    <citation type="submission" date="2020-07" db="EMBL/GenBank/DDBJ databases">
        <title>Sequencing the genomes of 1000 actinobacteria strains.</title>
        <authorList>
            <person name="Klenk H.-P."/>
        </authorList>
    </citation>
    <scope>NUCLEOTIDE SEQUENCE [LARGE SCALE GENOMIC DNA]</scope>
    <source>
        <strain evidence="1 2">DSM 103164</strain>
    </source>
</reference>
<comment type="caution">
    <text evidence="1">The sequence shown here is derived from an EMBL/GenBank/DDBJ whole genome shotgun (WGS) entry which is preliminary data.</text>
</comment>
<evidence type="ECO:0000313" key="2">
    <source>
        <dbReference type="Proteomes" id="UP000527616"/>
    </source>
</evidence>
<accession>A0A7Z0IL31</accession>
<dbReference type="Proteomes" id="UP000527616">
    <property type="component" value="Unassembled WGS sequence"/>
</dbReference>
<protein>
    <submittedName>
        <fullName evidence="1">Putative acetyltransferase</fullName>
    </submittedName>
</protein>
<keyword evidence="1" id="KW-0808">Transferase</keyword>